<evidence type="ECO:0000256" key="1">
    <source>
        <dbReference type="ARBA" id="ARBA00001947"/>
    </source>
</evidence>
<sequence>MPAEPATARSAPHLADLAWPNLTDRRALVLLPLGSCEQHGPHLPLDTDAAVAGAVAERSAARLLGAEDPLDVVVAPVQPYGASGEHEGFAGTVSLGQAALELLVVELGRSLLRWAGRLLVVNGHGGNVEALSRAVTLLRYEGRDAAWWPCVPPGSDAHAGRTETSMMLRVRPASVRIGRAVAGCTDPIERLLPRLRASSVRAVSPSGVLGDPAGAHAAEGERLLAGMAERLAADAGGWRVGEDGRLGGRTAQPAGAAREATR</sequence>
<comment type="similarity">
    <text evidence="5">Belongs to the creatininase superfamily.</text>
</comment>
<keyword evidence="4" id="KW-0862">Zinc</keyword>
<reference evidence="8" key="1">
    <citation type="journal article" date="2019" name="Int. J. Syst. Evol. Microbiol.">
        <title>The Global Catalogue of Microorganisms (GCM) 10K type strain sequencing project: providing services to taxonomists for standard genome sequencing and annotation.</title>
        <authorList>
            <consortium name="The Broad Institute Genomics Platform"/>
            <consortium name="The Broad Institute Genome Sequencing Center for Infectious Disease"/>
            <person name="Wu L."/>
            <person name="Ma J."/>
        </authorList>
    </citation>
    <scope>NUCLEOTIDE SEQUENCE [LARGE SCALE GENOMIC DNA]</scope>
    <source>
        <strain evidence="8">JCM 4805</strain>
    </source>
</reference>
<protein>
    <submittedName>
        <fullName evidence="7">Mycofactocin biosynthesis peptidyl-dipeptidase MftE</fullName>
    </submittedName>
</protein>
<feature type="region of interest" description="Disordered" evidence="6">
    <location>
        <begin position="239"/>
        <end position="262"/>
    </location>
</feature>
<evidence type="ECO:0000256" key="6">
    <source>
        <dbReference type="SAM" id="MobiDB-lite"/>
    </source>
</evidence>
<evidence type="ECO:0000256" key="2">
    <source>
        <dbReference type="ARBA" id="ARBA00022723"/>
    </source>
</evidence>
<keyword evidence="8" id="KW-1185">Reference proteome</keyword>
<dbReference type="SUPFAM" id="SSF102215">
    <property type="entry name" value="Creatininase"/>
    <property type="match status" value="1"/>
</dbReference>
<dbReference type="Gene3D" id="3.40.50.10310">
    <property type="entry name" value="Creatininase"/>
    <property type="match status" value="1"/>
</dbReference>
<dbReference type="Proteomes" id="UP001500909">
    <property type="component" value="Unassembled WGS sequence"/>
</dbReference>
<dbReference type="EMBL" id="BAAABY010000033">
    <property type="protein sequence ID" value="GAA0478020.1"/>
    <property type="molecule type" value="Genomic_DNA"/>
</dbReference>
<dbReference type="RefSeq" id="WP_052867978.1">
    <property type="nucleotide sequence ID" value="NZ_BAAABY010000033.1"/>
</dbReference>
<dbReference type="NCBIfam" id="TIGR03964">
    <property type="entry name" value="mycofact_creat"/>
    <property type="match status" value="1"/>
</dbReference>
<dbReference type="InterPro" id="IPR023871">
    <property type="entry name" value="MftE"/>
</dbReference>
<evidence type="ECO:0000313" key="8">
    <source>
        <dbReference type="Proteomes" id="UP001500909"/>
    </source>
</evidence>
<gene>
    <name evidence="7" type="primary">mftE</name>
    <name evidence="7" type="ORF">GCM10010361_48170</name>
</gene>
<proteinExistence type="inferred from homology"/>
<dbReference type="InterPro" id="IPR003785">
    <property type="entry name" value="Creatininase/forma_Hydrolase"/>
</dbReference>
<dbReference type="InterPro" id="IPR024087">
    <property type="entry name" value="Creatininase-like_sf"/>
</dbReference>
<comment type="caution">
    <text evidence="7">The sequence shown here is derived from an EMBL/GenBank/DDBJ whole genome shotgun (WGS) entry which is preliminary data.</text>
</comment>
<accession>A0ABP3KHB5</accession>
<evidence type="ECO:0000256" key="4">
    <source>
        <dbReference type="ARBA" id="ARBA00022833"/>
    </source>
</evidence>
<evidence type="ECO:0000256" key="5">
    <source>
        <dbReference type="ARBA" id="ARBA00024029"/>
    </source>
</evidence>
<evidence type="ECO:0000313" key="7">
    <source>
        <dbReference type="EMBL" id="GAA0478020.1"/>
    </source>
</evidence>
<name>A0ABP3KHB5_9ACTN</name>
<dbReference type="Pfam" id="PF02633">
    <property type="entry name" value="Creatininase"/>
    <property type="match status" value="1"/>
</dbReference>
<evidence type="ECO:0000256" key="3">
    <source>
        <dbReference type="ARBA" id="ARBA00022801"/>
    </source>
</evidence>
<keyword evidence="2" id="KW-0479">Metal-binding</keyword>
<dbReference type="PANTHER" id="PTHR35005">
    <property type="entry name" value="3-DEHYDRO-SCYLLO-INOSOSE HYDROLASE"/>
    <property type="match status" value="1"/>
</dbReference>
<keyword evidence="3" id="KW-0378">Hydrolase</keyword>
<dbReference type="PANTHER" id="PTHR35005:SF1">
    <property type="entry name" value="2-AMINO-5-FORMYLAMINO-6-RIBOSYLAMINOPYRIMIDIN-4(3H)-ONE 5'-MONOPHOSPHATE DEFORMYLASE"/>
    <property type="match status" value="1"/>
</dbReference>
<organism evidence="7 8">
    <name type="scientific">Streptomyces olivaceiscleroticus</name>
    <dbReference type="NCBI Taxonomy" id="68245"/>
    <lineage>
        <taxon>Bacteria</taxon>
        <taxon>Bacillati</taxon>
        <taxon>Actinomycetota</taxon>
        <taxon>Actinomycetes</taxon>
        <taxon>Kitasatosporales</taxon>
        <taxon>Streptomycetaceae</taxon>
        <taxon>Streptomyces</taxon>
    </lineage>
</organism>
<comment type="cofactor">
    <cofactor evidence="1">
        <name>Zn(2+)</name>
        <dbReference type="ChEBI" id="CHEBI:29105"/>
    </cofactor>
</comment>